<sequence>MSAMMLSRLHVKDPMFVGELLNTPDENTAAEDPTDEAFCRVGNQKLAVNASENGSKKKPGRARYGA</sequence>
<evidence type="ECO:0000313" key="1">
    <source>
        <dbReference type="EMBL" id="ETO60912.1"/>
    </source>
</evidence>
<name>A0A080Z2Q1_PHYNI</name>
<dbReference type="EMBL" id="ANJA01003855">
    <property type="protein sequence ID" value="ETO60912.1"/>
    <property type="molecule type" value="Genomic_DNA"/>
</dbReference>
<reference evidence="1 2" key="1">
    <citation type="submission" date="2013-11" db="EMBL/GenBank/DDBJ databases">
        <title>The Genome Sequence of Phytophthora parasitica P1976.</title>
        <authorList>
            <consortium name="The Broad Institute Genomics Platform"/>
            <person name="Russ C."/>
            <person name="Tyler B."/>
            <person name="Panabieres F."/>
            <person name="Shan W."/>
            <person name="Tripathy S."/>
            <person name="Grunwald N."/>
            <person name="Machado M."/>
            <person name="Johnson C.S."/>
            <person name="Walker B."/>
            <person name="Young S."/>
            <person name="Zeng Q."/>
            <person name="Gargeya S."/>
            <person name="Fitzgerald M."/>
            <person name="Haas B."/>
            <person name="Abouelleil A."/>
            <person name="Allen A.W."/>
            <person name="Alvarado L."/>
            <person name="Arachchi H.M."/>
            <person name="Berlin A.M."/>
            <person name="Chapman S.B."/>
            <person name="Gainer-Dewar J."/>
            <person name="Goldberg J."/>
            <person name="Griggs A."/>
            <person name="Gujja S."/>
            <person name="Hansen M."/>
            <person name="Howarth C."/>
            <person name="Imamovic A."/>
            <person name="Ireland A."/>
            <person name="Larimer J."/>
            <person name="McCowan C."/>
            <person name="Murphy C."/>
            <person name="Pearson M."/>
            <person name="Poon T.W."/>
            <person name="Priest M."/>
            <person name="Roberts A."/>
            <person name="Saif S."/>
            <person name="Shea T."/>
            <person name="Sisk P."/>
            <person name="Sykes S."/>
            <person name="Wortman J."/>
            <person name="Nusbaum C."/>
            <person name="Birren B."/>
        </authorList>
    </citation>
    <scope>NUCLEOTIDE SEQUENCE [LARGE SCALE GENOMIC DNA]</scope>
    <source>
        <strain evidence="1 2">P1976</strain>
    </source>
</reference>
<gene>
    <name evidence="1" type="ORF">F444_20944</name>
</gene>
<accession>A0A080Z2Q1</accession>
<protein>
    <submittedName>
        <fullName evidence="1">Uncharacterized protein</fullName>
    </submittedName>
</protein>
<dbReference type="Proteomes" id="UP000028582">
    <property type="component" value="Unassembled WGS sequence"/>
</dbReference>
<dbReference type="AlphaFoldDB" id="A0A080Z2Q1"/>
<organism evidence="1 2">
    <name type="scientific">Phytophthora nicotianae P1976</name>
    <dbReference type="NCBI Taxonomy" id="1317066"/>
    <lineage>
        <taxon>Eukaryota</taxon>
        <taxon>Sar</taxon>
        <taxon>Stramenopiles</taxon>
        <taxon>Oomycota</taxon>
        <taxon>Peronosporomycetes</taxon>
        <taxon>Peronosporales</taxon>
        <taxon>Peronosporaceae</taxon>
        <taxon>Phytophthora</taxon>
    </lineage>
</organism>
<proteinExistence type="predicted"/>
<comment type="caution">
    <text evidence="1">The sequence shown here is derived from an EMBL/GenBank/DDBJ whole genome shotgun (WGS) entry which is preliminary data.</text>
</comment>
<evidence type="ECO:0000313" key="2">
    <source>
        <dbReference type="Proteomes" id="UP000028582"/>
    </source>
</evidence>